<dbReference type="Proteomes" id="UP000319836">
    <property type="component" value="Unassembled WGS sequence"/>
</dbReference>
<sequence length="225" mass="25128">MGGTAGQLGETFCDRCTRGGPAIRQSSFTAPWVEVTGDDRRLVFPDVFAQHVSADEGHTNRTYVSPSLQLRISARTTPSLGMSYTRNLDNTQFYGNFVDSVGVTHYTFAHLDQTTVGLTFRLDYTASPTLTIQVYANPYASRFAPYGDASVMSNPGAFNYKAFNSSTVVRWEYRPGSSLYVVWTEGRQDLERLAGDRTFSGDLSRLFDAHPANTFLVKVAHWFDW</sequence>
<dbReference type="SUPFAM" id="SSF56935">
    <property type="entry name" value="Porins"/>
    <property type="match status" value="1"/>
</dbReference>
<evidence type="ECO:0000313" key="2">
    <source>
        <dbReference type="EMBL" id="TMQ70340.1"/>
    </source>
</evidence>
<comment type="caution">
    <text evidence="2">The sequence shown here is derived from an EMBL/GenBank/DDBJ whole genome shotgun (WGS) entry which is preliminary data.</text>
</comment>
<dbReference type="InterPro" id="IPR045670">
    <property type="entry name" value="DUF5916"/>
</dbReference>
<protein>
    <recommendedName>
        <fullName evidence="1">DUF5916 domain-containing protein</fullName>
    </recommendedName>
</protein>
<organism evidence="2 3">
    <name type="scientific">Eiseniibacteriota bacterium</name>
    <dbReference type="NCBI Taxonomy" id="2212470"/>
    <lineage>
        <taxon>Bacteria</taxon>
        <taxon>Candidatus Eiseniibacteriota</taxon>
    </lineage>
</organism>
<dbReference type="Pfam" id="PF19313">
    <property type="entry name" value="DUF5916"/>
    <property type="match status" value="1"/>
</dbReference>
<reference evidence="2 3" key="1">
    <citation type="journal article" date="2019" name="Nat. Microbiol.">
        <title>Mediterranean grassland soil C-N compound turnover is dependent on rainfall and depth, and is mediated by genomically divergent microorganisms.</title>
        <authorList>
            <person name="Diamond S."/>
            <person name="Andeer P.F."/>
            <person name="Li Z."/>
            <person name="Crits-Christoph A."/>
            <person name="Burstein D."/>
            <person name="Anantharaman K."/>
            <person name="Lane K.R."/>
            <person name="Thomas B.C."/>
            <person name="Pan C."/>
            <person name="Northen T.R."/>
            <person name="Banfield J.F."/>
        </authorList>
    </citation>
    <scope>NUCLEOTIDE SEQUENCE [LARGE SCALE GENOMIC DNA]</scope>
    <source>
        <strain evidence="2">WS_10</strain>
    </source>
</reference>
<dbReference type="AlphaFoldDB" id="A0A538U379"/>
<dbReference type="EMBL" id="VBPA01000214">
    <property type="protein sequence ID" value="TMQ70340.1"/>
    <property type="molecule type" value="Genomic_DNA"/>
</dbReference>
<evidence type="ECO:0000259" key="1">
    <source>
        <dbReference type="Pfam" id="PF19313"/>
    </source>
</evidence>
<feature type="domain" description="DUF5916" evidence="1">
    <location>
        <begin position="23"/>
        <end position="225"/>
    </location>
</feature>
<proteinExistence type="predicted"/>
<evidence type="ECO:0000313" key="3">
    <source>
        <dbReference type="Proteomes" id="UP000319836"/>
    </source>
</evidence>
<name>A0A538U379_UNCEI</name>
<gene>
    <name evidence="2" type="ORF">E6K80_08750</name>
</gene>
<accession>A0A538U379</accession>